<protein>
    <submittedName>
        <fullName evidence="4">Gentisate 1,2-dioxygenase</fullName>
    </submittedName>
</protein>
<dbReference type="Gene3D" id="2.60.120.10">
    <property type="entry name" value="Jelly Rolls"/>
    <property type="match status" value="1"/>
</dbReference>
<dbReference type="PANTHER" id="PTHR41517">
    <property type="entry name" value="1,2-DIOXYGENASE PROTEIN-RELATED"/>
    <property type="match status" value="1"/>
</dbReference>
<keyword evidence="1" id="KW-0223">Dioxygenase</keyword>
<evidence type="ECO:0000313" key="5">
    <source>
        <dbReference type="Proteomes" id="UP001500518"/>
    </source>
</evidence>
<dbReference type="InterPro" id="IPR013096">
    <property type="entry name" value="Cupin_2"/>
</dbReference>
<evidence type="ECO:0000259" key="3">
    <source>
        <dbReference type="Pfam" id="PF07883"/>
    </source>
</evidence>
<name>A0ABP9K2M1_9SPHN</name>
<dbReference type="SUPFAM" id="SSF51182">
    <property type="entry name" value="RmlC-like cupins"/>
    <property type="match status" value="1"/>
</dbReference>
<keyword evidence="2" id="KW-0560">Oxidoreductase</keyword>
<dbReference type="EMBL" id="BAABHV010000005">
    <property type="protein sequence ID" value="GAA5049057.1"/>
    <property type="molecule type" value="Genomic_DNA"/>
</dbReference>
<dbReference type="CDD" id="cd06992">
    <property type="entry name" value="cupin_GDO-like_C"/>
    <property type="match status" value="1"/>
</dbReference>
<sequence>MSETANEANPEQSLEEAARAQSLMPLWSIYHNIMSTEPKPACSAAHWRYNEIKPLLTRTAREVDPSEAERRVLLLHNPGLKTPFATHTLGCGLQILLGGEIEGKHRHTPSALRLVIEGDGGYTTTDGERMWMKPGDVITTPSWTWHDHGKVTDGEMIWLDGIDVPLINHLHLNFTEYGLQDQRQELTVADEDSHYRYGSGLAPLSGVPVRPFSPIYYYPYSRTREILGALAREGEWDTCHALKMRLTNPLTGGNFMPTIAGFMQLLPSGFSSAPVRSTDAAIYSVVEGTGKVSIGDECFSFNQHDVFVTPNWTDIRFDCEQETVLFSYSDRAMQENLSLWRERRGDV</sequence>
<proteinExistence type="predicted"/>
<dbReference type="CDD" id="cd02216">
    <property type="entry name" value="cupin_GDO-like_N"/>
    <property type="match status" value="1"/>
</dbReference>
<accession>A0ABP9K2M1</accession>
<feature type="domain" description="Cupin type-2" evidence="3">
    <location>
        <begin position="93"/>
        <end position="160"/>
    </location>
</feature>
<dbReference type="InterPro" id="IPR011051">
    <property type="entry name" value="RmlC_Cupin_sf"/>
</dbReference>
<dbReference type="Pfam" id="PF07883">
    <property type="entry name" value="Cupin_2"/>
    <property type="match status" value="1"/>
</dbReference>
<evidence type="ECO:0000256" key="1">
    <source>
        <dbReference type="ARBA" id="ARBA00022964"/>
    </source>
</evidence>
<organism evidence="4 5">
    <name type="scientific">Erythrobacter westpacificensis</name>
    <dbReference type="NCBI Taxonomy" id="1055231"/>
    <lineage>
        <taxon>Bacteria</taxon>
        <taxon>Pseudomonadati</taxon>
        <taxon>Pseudomonadota</taxon>
        <taxon>Alphaproteobacteria</taxon>
        <taxon>Sphingomonadales</taxon>
        <taxon>Erythrobacteraceae</taxon>
        <taxon>Erythrobacter/Porphyrobacter group</taxon>
        <taxon>Erythrobacter</taxon>
    </lineage>
</organism>
<evidence type="ECO:0000256" key="2">
    <source>
        <dbReference type="ARBA" id="ARBA00023002"/>
    </source>
</evidence>
<dbReference type="PANTHER" id="PTHR41517:SF1">
    <property type="entry name" value="CUPIN"/>
    <property type="match status" value="1"/>
</dbReference>
<dbReference type="Proteomes" id="UP001500518">
    <property type="component" value="Unassembled WGS sequence"/>
</dbReference>
<evidence type="ECO:0000313" key="4">
    <source>
        <dbReference type="EMBL" id="GAA5049057.1"/>
    </source>
</evidence>
<comment type="caution">
    <text evidence="4">The sequence shown here is derived from an EMBL/GenBank/DDBJ whole genome shotgun (WGS) entry which is preliminary data.</text>
</comment>
<dbReference type="InterPro" id="IPR047183">
    <property type="entry name" value="GDO-like"/>
</dbReference>
<dbReference type="InterPro" id="IPR014710">
    <property type="entry name" value="RmlC-like_jellyroll"/>
</dbReference>
<gene>
    <name evidence="4" type="primary">gtdA</name>
    <name evidence="4" type="ORF">GCM10023208_06960</name>
</gene>
<keyword evidence="5" id="KW-1185">Reference proteome</keyword>
<reference evidence="5" key="1">
    <citation type="journal article" date="2019" name="Int. J. Syst. Evol. Microbiol.">
        <title>The Global Catalogue of Microorganisms (GCM) 10K type strain sequencing project: providing services to taxonomists for standard genome sequencing and annotation.</title>
        <authorList>
            <consortium name="The Broad Institute Genomics Platform"/>
            <consortium name="The Broad Institute Genome Sequencing Center for Infectious Disease"/>
            <person name="Wu L."/>
            <person name="Ma J."/>
        </authorList>
    </citation>
    <scope>NUCLEOTIDE SEQUENCE [LARGE SCALE GENOMIC DNA]</scope>
    <source>
        <strain evidence="5">JCM 18014</strain>
    </source>
</reference>